<dbReference type="SUPFAM" id="SSF48264">
    <property type="entry name" value="Cytochrome P450"/>
    <property type="match status" value="1"/>
</dbReference>
<evidence type="ECO:0000256" key="3">
    <source>
        <dbReference type="ARBA" id="ARBA00023002"/>
    </source>
</evidence>
<gene>
    <name evidence="7" type="ORF">PVAG01_10762</name>
</gene>
<dbReference type="Pfam" id="PF00067">
    <property type="entry name" value="p450"/>
    <property type="match status" value="1"/>
</dbReference>
<sequence length="551" mass="62680">MLTPTDILGVDRVLFLAVLIVGVAIIVLRLRRDRRLDTVPGPKTAFPLIGVGFALPVHAPALFHDWALQYGDIFKIRVFWYNFVFINTPDAVREILEKQAIVTSSKAPAPMSHDIITGGKRMPTMPYGPHWRAQRSLVRVITTVPMTATFQPSQEFEAKQLLFDLATQNENERDYYQHMRRYAFSIIMTNTFGERVKHWDHPDMITSMESQELLRSTMKPFSFIVDELPPLQKLPSWLQPGRKRAEKIGKHVLDVKMELWRRMEKQFAAGQAPYCYAREILEKKQTWYEAGLNDEDLAWVAGGLVEAGFETTAAALNSLVIYLAANPRVQEAAHEELMRVVGADRVPTFADMHQLPYVRACVKEVLRINPMLIPGVRHFTDTDIVYKEHVIPKGTVLVTNTSFLHFDPNRYDSPFEFMPERYLNHKLYSSEYAAMSDPYARDHFIFSAGRRVCPGARLAENSLDIAVASILWAFEVRPSLVNGVEAKVDSGNGGFAPGPFHIPKAINARFVPRDDARLRTIKEQWEVAMRDGYNLRGVPVDLDGVVKESEL</sequence>
<dbReference type="InterPro" id="IPR002401">
    <property type="entry name" value="Cyt_P450_E_grp-I"/>
</dbReference>
<evidence type="ECO:0000256" key="1">
    <source>
        <dbReference type="ARBA" id="ARBA00010617"/>
    </source>
</evidence>
<keyword evidence="5" id="KW-0349">Heme</keyword>
<keyword evidence="8" id="KW-1185">Reference proteome</keyword>
<evidence type="ECO:0000256" key="4">
    <source>
        <dbReference type="ARBA" id="ARBA00023004"/>
    </source>
</evidence>
<keyword evidence="6" id="KW-0472">Membrane</keyword>
<keyword evidence="6" id="KW-0812">Transmembrane</keyword>
<dbReference type="InterPro" id="IPR001128">
    <property type="entry name" value="Cyt_P450"/>
</dbReference>
<keyword evidence="2 5" id="KW-0479">Metal-binding</keyword>
<dbReference type="Proteomes" id="UP001629113">
    <property type="component" value="Unassembled WGS sequence"/>
</dbReference>
<dbReference type="InterPro" id="IPR017972">
    <property type="entry name" value="Cyt_P450_CS"/>
</dbReference>
<dbReference type="EMBL" id="JBFCZG010000010">
    <property type="protein sequence ID" value="KAL3417752.1"/>
    <property type="molecule type" value="Genomic_DNA"/>
</dbReference>
<accession>A0ABR4P363</accession>
<comment type="similarity">
    <text evidence="1 5">Belongs to the cytochrome P450 family.</text>
</comment>
<protein>
    <submittedName>
        <fullName evidence="7">Cytochrome P450 CYP2 subfamily</fullName>
    </submittedName>
</protein>
<comment type="caution">
    <text evidence="7">The sequence shown here is derived from an EMBL/GenBank/DDBJ whole genome shotgun (WGS) entry which is preliminary data.</text>
</comment>
<reference evidence="7 8" key="1">
    <citation type="submission" date="2024-06" db="EMBL/GenBank/DDBJ databases">
        <title>Complete genome of Phlyctema vagabunda strain 19-DSS-EL-015.</title>
        <authorList>
            <person name="Fiorenzani C."/>
        </authorList>
    </citation>
    <scope>NUCLEOTIDE SEQUENCE [LARGE SCALE GENOMIC DNA]</scope>
    <source>
        <strain evidence="7 8">19-DSS-EL-015</strain>
    </source>
</reference>
<dbReference type="PANTHER" id="PTHR46300">
    <property type="entry name" value="P450, PUTATIVE (EUROFUNG)-RELATED-RELATED"/>
    <property type="match status" value="1"/>
</dbReference>
<keyword evidence="5" id="KW-0503">Monooxygenase</keyword>
<feature type="transmembrane region" description="Helical" evidence="6">
    <location>
        <begin position="12"/>
        <end position="30"/>
    </location>
</feature>
<dbReference type="PANTHER" id="PTHR46300:SF11">
    <property type="entry name" value="OXIDOREDUCTASE, PUTATIVE-RELATED"/>
    <property type="match status" value="1"/>
</dbReference>
<name>A0ABR4P363_9HELO</name>
<evidence type="ECO:0000313" key="7">
    <source>
        <dbReference type="EMBL" id="KAL3417752.1"/>
    </source>
</evidence>
<evidence type="ECO:0000313" key="8">
    <source>
        <dbReference type="Proteomes" id="UP001629113"/>
    </source>
</evidence>
<dbReference type="InterPro" id="IPR050364">
    <property type="entry name" value="Cytochrome_P450_fung"/>
</dbReference>
<dbReference type="PRINTS" id="PR00463">
    <property type="entry name" value="EP450I"/>
</dbReference>
<proteinExistence type="inferred from homology"/>
<dbReference type="Gene3D" id="1.10.630.10">
    <property type="entry name" value="Cytochrome P450"/>
    <property type="match status" value="1"/>
</dbReference>
<dbReference type="PROSITE" id="PS00086">
    <property type="entry name" value="CYTOCHROME_P450"/>
    <property type="match status" value="1"/>
</dbReference>
<dbReference type="PRINTS" id="PR00385">
    <property type="entry name" value="P450"/>
</dbReference>
<dbReference type="InterPro" id="IPR036396">
    <property type="entry name" value="Cyt_P450_sf"/>
</dbReference>
<evidence type="ECO:0000256" key="6">
    <source>
        <dbReference type="SAM" id="Phobius"/>
    </source>
</evidence>
<organism evidence="7 8">
    <name type="scientific">Phlyctema vagabunda</name>
    <dbReference type="NCBI Taxonomy" id="108571"/>
    <lineage>
        <taxon>Eukaryota</taxon>
        <taxon>Fungi</taxon>
        <taxon>Dikarya</taxon>
        <taxon>Ascomycota</taxon>
        <taxon>Pezizomycotina</taxon>
        <taxon>Leotiomycetes</taxon>
        <taxon>Helotiales</taxon>
        <taxon>Dermateaceae</taxon>
        <taxon>Phlyctema</taxon>
    </lineage>
</organism>
<keyword evidence="4 5" id="KW-0408">Iron</keyword>
<keyword evidence="6" id="KW-1133">Transmembrane helix</keyword>
<evidence type="ECO:0000256" key="5">
    <source>
        <dbReference type="RuleBase" id="RU000461"/>
    </source>
</evidence>
<dbReference type="CDD" id="cd11065">
    <property type="entry name" value="CYP64-like"/>
    <property type="match status" value="1"/>
</dbReference>
<keyword evidence="3 5" id="KW-0560">Oxidoreductase</keyword>
<evidence type="ECO:0000256" key="2">
    <source>
        <dbReference type="ARBA" id="ARBA00022723"/>
    </source>
</evidence>